<keyword evidence="2" id="KW-0479">Metal-binding</keyword>
<evidence type="ECO:0000256" key="3">
    <source>
        <dbReference type="ARBA" id="ARBA00022801"/>
    </source>
</evidence>
<dbReference type="EMBL" id="CP157981">
    <property type="protein sequence ID" value="XBU16562.1"/>
    <property type="molecule type" value="Genomic_DNA"/>
</dbReference>
<name>A0AAU7SZE9_9GAMM</name>
<keyword evidence="3" id="KW-0378">Hydrolase</keyword>
<evidence type="ECO:0000313" key="7">
    <source>
        <dbReference type="EMBL" id="XBU16562.1"/>
    </source>
</evidence>
<dbReference type="AlphaFoldDB" id="A0AAU7SZE9"/>
<proteinExistence type="predicted"/>
<dbReference type="GO" id="GO:0006508">
    <property type="term" value="P:proteolysis"/>
    <property type="evidence" value="ECO:0007669"/>
    <property type="project" value="UniProtKB-KW"/>
</dbReference>
<dbReference type="Gene3D" id="3.40.140.10">
    <property type="entry name" value="Cytidine Deaminase, domain 2"/>
    <property type="match status" value="1"/>
</dbReference>
<accession>A0AAU7SZE9</accession>
<keyword evidence="4" id="KW-0862">Zinc</keyword>
<feature type="domain" description="JAB" evidence="6">
    <location>
        <begin position="23"/>
        <end position="149"/>
    </location>
</feature>
<sequence length="160" mass="18111">MSYDLAWEWRWESLGVELKVSTQVVDIFFTHQQKSKEDEKGGQLFIDTSMSDGLWLVVATPPHNADRSGPTWLELDVNRCKQEVLEHQNQGLVLVGYWHTHSELIPNLSLQDSKSFLEFSGKNIELLPCPLAIIVGNGGNNDTIRAWSFQKNGMILASLK</sequence>
<evidence type="ECO:0000256" key="1">
    <source>
        <dbReference type="ARBA" id="ARBA00022670"/>
    </source>
</evidence>
<evidence type="ECO:0000256" key="2">
    <source>
        <dbReference type="ARBA" id="ARBA00022723"/>
    </source>
</evidence>
<gene>
    <name evidence="7" type="ORF">ABJ384_05195</name>
</gene>
<evidence type="ECO:0000259" key="6">
    <source>
        <dbReference type="Pfam" id="PF14464"/>
    </source>
</evidence>
<dbReference type="Pfam" id="PF14464">
    <property type="entry name" value="Prok-JAB"/>
    <property type="match status" value="1"/>
</dbReference>
<dbReference type="SUPFAM" id="SSF102712">
    <property type="entry name" value="JAB1/MPN domain"/>
    <property type="match status" value="1"/>
</dbReference>
<evidence type="ECO:0000256" key="4">
    <source>
        <dbReference type="ARBA" id="ARBA00022833"/>
    </source>
</evidence>
<protein>
    <submittedName>
        <fullName evidence="7">Mov34/MPN/PAD-1 family protein</fullName>
    </submittedName>
</protein>
<keyword evidence="1" id="KW-0645">Protease</keyword>
<dbReference type="RefSeq" id="WP_349929296.1">
    <property type="nucleotide sequence ID" value="NZ_CP157981.1"/>
</dbReference>
<dbReference type="GO" id="GO:0046872">
    <property type="term" value="F:metal ion binding"/>
    <property type="evidence" value="ECO:0007669"/>
    <property type="project" value="UniProtKB-KW"/>
</dbReference>
<dbReference type="GO" id="GO:0008237">
    <property type="term" value="F:metallopeptidase activity"/>
    <property type="evidence" value="ECO:0007669"/>
    <property type="project" value="UniProtKB-KW"/>
</dbReference>
<dbReference type="InterPro" id="IPR028090">
    <property type="entry name" value="JAB_dom_prok"/>
</dbReference>
<organism evidence="7">
    <name type="scientific">Acinetobacter sp. A1-4-2</name>
    <dbReference type="NCBI Taxonomy" id="3156489"/>
    <lineage>
        <taxon>Bacteria</taxon>
        <taxon>Pseudomonadati</taxon>
        <taxon>Pseudomonadota</taxon>
        <taxon>Gammaproteobacteria</taxon>
        <taxon>Moraxellales</taxon>
        <taxon>Moraxellaceae</taxon>
        <taxon>Acinetobacter</taxon>
    </lineage>
</organism>
<keyword evidence="5" id="KW-0482">Metalloprotease</keyword>
<reference evidence="7" key="1">
    <citation type="submission" date="2024-06" db="EMBL/GenBank/DDBJ databases">
        <authorList>
            <person name="Song Z."/>
        </authorList>
    </citation>
    <scope>NUCLEOTIDE SEQUENCE</scope>
    <source>
        <strain evidence="7">A1-4-2</strain>
    </source>
</reference>
<evidence type="ECO:0000256" key="5">
    <source>
        <dbReference type="ARBA" id="ARBA00023049"/>
    </source>
</evidence>